<dbReference type="EMBL" id="GBXM01048225">
    <property type="protein sequence ID" value="JAH60352.1"/>
    <property type="molecule type" value="Transcribed_RNA"/>
</dbReference>
<name>A0A0E9U3P1_ANGAN</name>
<proteinExistence type="predicted"/>
<organism evidence="1">
    <name type="scientific">Anguilla anguilla</name>
    <name type="common">European freshwater eel</name>
    <name type="synonym">Muraena anguilla</name>
    <dbReference type="NCBI Taxonomy" id="7936"/>
    <lineage>
        <taxon>Eukaryota</taxon>
        <taxon>Metazoa</taxon>
        <taxon>Chordata</taxon>
        <taxon>Craniata</taxon>
        <taxon>Vertebrata</taxon>
        <taxon>Euteleostomi</taxon>
        <taxon>Actinopterygii</taxon>
        <taxon>Neopterygii</taxon>
        <taxon>Teleostei</taxon>
        <taxon>Anguilliformes</taxon>
        <taxon>Anguillidae</taxon>
        <taxon>Anguilla</taxon>
    </lineage>
</organism>
<dbReference type="AlphaFoldDB" id="A0A0E9U3P1"/>
<accession>A0A0E9U3P1</accession>
<sequence>MCMDIIGEKWFLFMHLLLSEVRFSWSYCLLLLTPLKYSNCFAV</sequence>
<protein>
    <submittedName>
        <fullName evidence="1">Uncharacterized protein</fullName>
    </submittedName>
</protein>
<evidence type="ECO:0000313" key="1">
    <source>
        <dbReference type="EMBL" id="JAH60352.1"/>
    </source>
</evidence>
<reference evidence="1" key="2">
    <citation type="journal article" date="2015" name="Fish Shellfish Immunol.">
        <title>Early steps in the European eel (Anguilla anguilla)-Vibrio vulnificus interaction in the gills: Role of the RtxA13 toxin.</title>
        <authorList>
            <person name="Callol A."/>
            <person name="Pajuelo D."/>
            <person name="Ebbesson L."/>
            <person name="Teles M."/>
            <person name="MacKenzie S."/>
            <person name="Amaro C."/>
        </authorList>
    </citation>
    <scope>NUCLEOTIDE SEQUENCE</scope>
</reference>
<reference evidence="1" key="1">
    <citation type="submission" date="2014-11" db="EMBL/GenBank/DDBJ databases">
        <authorList>
            <person name="Amaro Gonzalez C."/>
        </authorList>
    </citation>
    <scope>NUCLEOTIDE SEQUENCE</scope>
</reference>